<keyword evidence="8" id="KW-1185">Reference proteome</keyword>
<evidence type="ECO:0000313" key="8">
    <source>
        <dbReference type="Proteomes" id="UP001166093"/>
    </source>
</evidence>
<feature type="non-terminal residue" evidence="7">
    <location>
        <position position="1"/>
    </location>
</feature>
<sequence>MRPISIVEGDGFREFCSEMESRYHIPSHTTISRNILKLYDNTHANVTNTAKELRGSHTAENVAECISEILDDFNIRKSVIDVTTDNALSFVNAVERYLNLINIPCVAHTINLVVQKGLNTGPLNRLKHSAAHFNRSPTDKYLLEDKQKLLVLKNDNLINDCVTHYNSIYNIICQASEQQAAVATVIFEKKLLHLELTTNEWMVVENICDTLKPFKIKEMKNKIYSDLSLRYDKEEHQSTFMLLNDGGDMVCYVKETPLSADNNPLESGLKYPHLAQLAKKYLCVPGTSVLSERVFSTAGNIVNKKRAALDPEQVDRLLFFFL</sequence>
<dbReference type="EMBL" id="JAAWVQ010013193">
    <property type="protein sequence ID" value="MBN3271704.1"/>
    <property type="molecule type" value="Genomic_DNA"/>
</dbReference>
<gene>
    <name evidence="7" type="primary">Zbed1_0</name>
    <name evidence="7" type="ORF">GTO93_0005053</name>
</gene>
<dbReference type="SUPFAM" id="SSF140996">
    <property type="entry name" value="Hermes dimerisation domain"/>
    <property type="match status" value="1"/>
</dbReference>
<dbReference type="PANTHER" id="PTHR46481:SF10">
    <property type="entry name" value="ZINC FINGER BED DOMAIN-CONTAINING PROTEIN 39"/>
    <property type="match status" value="1"/>
</dbReference>
<comment type="subcellular location">
    <subcellularLocation>
        <location evidence="1">Nucleus</location>
    </subcellularLocation>
</comment>
<protein>
    <submittedName>
        <fullName evidence="7">ZBED1 protein</fullName>
    </submittedName>
</protein>
<keyword evidence="2" id="KW-0479">Metal-binding</keyword>
<keyword evidence="5" id="KW-0539">Nucleus</keyword>
<dbReference type="SUPFAM" id="SSF53098">
    <property type="entry name" value="Ribonuclease H-like"/>
    <property type="match status" value="1"/>
</dbReference>
<evidence type="ECO:0000256" key="4">
    <source>
        <dbReference type="ARBA" id="ARBA00022833"/>
    </source>
</evidence>
<feature type="domain" description="HAT C-terminal dimerisation" evidence="6">
    <location>
        <begin position="269"/>
        <end position="319"/>
    </location>
</feature>
<evidence type="ECO:0000313" key="7">
    <source>
        <dbReference type="EMBL" id="MBN3271704.1"/>
    </source>
</evidence>
<dbReference type="PANTHER" id="PTHR46481">
    <property type="entry name" value="ZINC FINGER BED DOMAIN-CONTAINING PROTEIN 4"/>
    <property type="match status" value="1"/>
</dbReference>
<dbReference type="InterPro" id="IPR052035">
    <property type="entry name" value="ZnF_BED_domain_contain"/>
</dbReference>
<dbReference type="Proteomes" id="UP001166093">
    <property type="component" value="Unassembled WGS sequence"/>
</dbReference>
<dbReference type="Pfam" id="PF05699">
    <property type="entry name" value="Dimer_Tnp_hAT"/>
    <property type="match status" value="1"/>
</dbReference>
<dbReference type="InterPro" id="IPR012337">
    <property type="entry name" value="RNaseH-like_sf"/>
</dbReference>
<name>A0ABS2XBT8_POLSP</name>
<comment type="caution">
    <text evidence="7">The sequence shown here is derived from an EMBL/GenBank/DDBJ whole genome shotgun (WGS) entry which is preliminary data.</text>
</comment>
<evidence type="ECO:0000259" key="6">
    <source>
        <dbReference type="Pfam" id="PF05699"/>
    </source>
</evidence>
<proteinExistence type="predicted"/>
<organism evidence="7 8">
    <name type="scientific">Polyodon spathula</name>
    <name type="common">North American paddlefish</name>
    <name type="synonym">Squalus spathula</name>
    <dbReference type="NCBI Taxonomy" id="7913"/>
    <lineage>
        <taxon>Eukaryota</taxon>
        <taxon>Metazoa</taxon>
        <taxon>Chordata</taxon>
        <taxon>Craniata</taxon>
        <taxon>Vertebrata</taxon>
        <taxon>Euteleostomi</taxon>
        <taxon>Actinopterygii</taxon>
        <taxon>Chondrostei</taxon>
        <taxon>Acipenseriformes</taxon>
        <taxon>Polyodontidae</taxon>
        <taxon>Polyodon</taxon>
    </lineage>
</organism>
<evidence type="ECO:0000256" key="2">
    <source>
        <dbReference type="ARBA" id="ARBA00022723"/>
    </source>
</evidence>
<dbReference type="InterPro" id="IPR008906">
    <property type="entry name" value="HATC_C_dom"/>
</dbReference>
<evidence type="ECO:0000256" key="3">
    <source>
        <dbReference type="ARBA" id="ARBA00022771"/>
    </source>
</evidence>
<keyword evidence="3" id="KW-0863">Zinc-finger</keyword>
<keyword evidence="4" id="KW-0862">Zinc</keyword>
<accession>A0ABS2XBT8</accession>
<reference evidence="7" key="1">
    <citation type="journal article" date="2021" name="Cell">
        <title>Tracing the genetic footprints of vertebrate landing in non-teleost ray-finned fishes.</title>
        <authorList>
            <person name="Bi X."/>
            <person name="Wang K."/>
            <person name="Yang L."/>
            <person name="Pan H."/>
            <person name="Jiang H."/>
            <person name="Wei Q."/>
            <person name="Fang M."/>
            <person name="Yu H."/>
            <person name="Zhu C."/>
            <person name="Cai Y."/>
            <person name="He Y."/>
            <person name="Gan X."/>
            <person name="Zeng H."/>
            <person name="Yu D."/>
            <person name="Zhu Y."/>
            <person name="Jiang H."/>
            <person name="Qiu Q."/>
            <person name="Yang H."/>
            <person name="Zhang Y.E."/>
            <person name="Wang W."/>
            <person name="Zhu M."/>
            <person name="He S."/>
            <person name="Zhang G."/>
        </authorList>
    </citation>
    <scope>NUCLEOTIDE SEQUENCE</scope>
    <source>
        <strain evidence="7">Pddl_001</strain>
    </source>
</reference>
<evidence type="ECO:0000256" key="1">
    <source>
        <dbReference type="ARBA" id="ARBA00004123"/>
    </source>
</evidence>
<feature type="non-terminal residue" evidence="7">
    <location>
        <position position="322"/>
    </location>
</feature>
<evidence type="ECO:0000256" key="5">
    <source>
        <dbReference type="ARBA" id="ARBA00023242"/>
    </source>
</evidence>